<feature type="region of interest" description="Disordered" evidence="3">
    <location>
        <begin position="23"/>
        <end position="67"/>
    </location>
</feature>
<dbReference type="RefSeq" id="XP_022243593.1">
    <property type="nucleotide sequence ID" value="XM_022387885.1"/>
</dbReference>
<accession>A0ABM1SIZ1</accession>
<evidence type="ECO:0000313" key="5">
    <source>
        <dbReference type="Proteomes" id="UP000694941"/>
    </source>
</evidence>
<evidence type="ECO:0000259" key="4">
    <source>
        <dbReference type="PROSITE" id="PS50102"/>
    </source>
</evidence>
<organism evidence="5 14">
    <name type="scientific">Limulus polyphemus</name>
    <name type="common">Atlantic horseshoe crab</name>
    <dbReference type="NCBI Taxonomy" id="6850"/>
    <lineage>
        <taxon>Eukaryota</taxon>
        <taxon>Metazoa</taxon>
        <taxon>Ecdysozoa</taxon>
        <taxon>Arthropoda</taxon>
        <taxon>Chelicerata</taxon>
        <taxon>Merostomata</taxon>
        <taxon>Xiphosura</taxon>
        <taxon>Limulidae</taxon>
        <taxon>Limulus</taxon>
    </lineage>
</organism>
<evidence type="ECO:0000313" key="9">
    <source>
        <dbReference type="RefSeq" id="XP_022243590.1"/>
    </source>
</evidence>
<dbReference type="SUPFAM" id="SSF54928">
    <property type="entry name" value="RNA-binding domain, RBD"/>
    <property type="match status" value="1"/>
</dbReference>
<dbReference type="RefSeq" id="XP_022243590.1">
    <property type="nucleotide sequence ID" value="XM_022387882.1"/>
</dbReference>
<evidence type="ECO:0000313" key="14">
    <source>
        <dbReference type="RefSeq" id="XP_022243596.1"/>
    </source>
</evidence>
<reference evidence="6 7" key="1">
    <citation type="submission" date="2025-05" db="UniProtKB">
        <authorList>
            <consortium name="RefSeq"/>
        </authorList>
    </citation>
    <scope>IDENTIFICATION</scope>
    <source>
        <tissue evidence="6 7">Muscle</tissue>
    </source>
</reference>
<evidence type="ECO:0000313" key="11">
    <source>
        <dbReference type="RefSeq" id="XP_022243592.1"/>
    </source>
</evidence>
<dbReference type="Proteomes" id="UP000694941">
    <property type="component" value="Unplaced"/>
</dbReference>
<dbReference type="InterPro" id="IPR012677">
    <property type="entry name" value="Nucleotide-bd_a/b_plait_sf"/>
</dbReference>
<evidence type="ECO:0000256" key="3">
    <source>
        <dbReference type="SAM" id="MobiDB-lite"/>
    </source>
</evidence>
<evidence type="ECO:0000313" key="12">
    <source>
        <dbReference type="RefSeq" id="XP_022243593.1"/>
    </source>
</evidence>
<evidence type="ECO:0000313" key="10">
    <source>
        <dbReference type="RefSeq" id="XP_022243591.1"/>
    </source>
</evidence>
<evidence type="ECO:0000313" key="13">
    <source>
        <dbReference type="RefSeq" id="XP_022243594.1"/>
    </source>
</evidence>
<evidence type="ECO:0000313" key="8">
    <source>
        <dbReference type="RefSeq" id="XP_022243589.1"/>
    </source>
</evidence>
<dbReference type="RefSeq" id="XP_022243587.1">
    <property type="nucleotide sequence ID" value="XM_022387879.1"/>
</dbReference>
<evidence type="ECO:0000313" key="7">
    <source>
        <dbReference type="RefSeq" id="XP_022243588.1"/>
    </source>
</evidence>
<dbReference type="GeneID" id="111086165"/>
<name>A0ABM1SIZ1_LIMPO</name>
<dbReference type="RefSeq" id="XP_022243591.1">
    <property type="nucleotide sequence ID" value="XM_022387883.1"/>
</dbReference>
<gene>
    <name evidence="6 7 8 9 10 11 12 13 14" type="primary">LOC111086165</name>
</gene>
<proteinExistence type="predicted"/>
<dbReference type="RefSeq" id="XP_022243594.1">
    <property type="nucleotide sequence ID" value="XM_022387886.1"/>
</dbReference>
<dbReference type="Gene3D" id="3.30.70.330">
    <property type="match status" value="1"/>
</dbReference>
<dbReference type="SMART" id="SM00360">
    <property type="entry name" value="RRM"/>
    <property type="match status" value="1"/>
</dbReference>
<dbReference type="RefSeq" id="XP_022243589.1">
    <property type="nucleotide sequence ID" value="XM_022387881.1"/>
</dbReference>
<feature type="domain" description="RRM" evidence="4">
    <location>
        <begin position="168"/>
        <end position="246"/>
    </location>
</feature>
<sequence>MDRCQTFKLNLLKSKHCGLLSLEDGPPPLEWDGPPPLEWDGPPPLEWDGPPPLELNGPPPLEKDEPPPPLEFDDTSFLEIFYQAERQCHQSVEYRQNNVRTPIKQGYHHSLYQPHGHMYKSVVESQPMYIKVSSSTLYPNIEEMGSTEFDEPSCISNYERSYDHQVYTLVFVANFSYGTSQKEIMKLFEVYKPLDVRMIITAPSGTGEFTQALVLLPSPEDAEAAVMKLNNTIFKKRRIVVSTEARDIERACGILEQNNYFGKYNGTSVVSFHVTA</sequence>
<feature type="compositionally biased region" description="Pro residues" evidence="3">
    <location>
        <begin position="25"/>
        <end position="60"/>
    </location>
</feature>
<dbReference type="PROSITE" id="PS50102">
    <property type="entry name" value="RRM"/>
    <property type="match status" value="1"/>
</dbReference>
<evidence type="ECO:0000256" key="1">
    <source>
        <dbReference type="ARBA" id="ARBA00022884"/>
    </source>
</evidence>
<dbReference type="Pfam" id="PF00076">
    <property type="entry name" value="RRM_1"/>
    <property type="match status" value="1"/>
</dbReference>
<dbReference type="InterPro" id="IPR035979">
    <property type="entry name" value="RBD_domain_sf"/>
</dbReference>
<protein>
    <submittedName>
        <fullName evidence="6 7">Uncharacterized protein LOC111086165 isoform X1</fullName>
    </submittedName>
</protein>
<keyword evidence="1 2" id="KW-0694">RNA-binding</keyword>
<evidence type="ECO:0000256" key="2">
    <source>
        <dbReference type="PROSITE-ProRule" id="PRU00176"/>
    </source>
</evidence>
<evidence type="ECO:0000313" key="6">
    <source>
        <dbReference type="RefSeq" id="XP_022243587.1"/>
    </source>
</evidence>
<dbReference type="InterPro" id="IPR000504">
    <property type="entry name" value="RRM_dom"/>
</dbReference>
<dbReference type="RefSeq" id="XP_022243596.1">
    <property type="nucleotide sequence ID" value="XM_022387888.1"/>
</dbReference>
<keyword evidence="5" id="KW-1185">Reference proteome</keyword>
<dbReference type="RefSeq" id="XP_022243588.1">
    <property type="nucleotide sequence ID" value="XM_022387880.1"/>
</dbReference>
<dbReference type="RefSeq" id="XP_022243592.1">
    <property type="nucleotide sequence ID" value="XM_022387884.1"/>
</dbReference>